<feature type="transmembrane region" description="Helical" evidence="1">
    <location>
        <begin position="115"/>
        <end position="135"/>
    </location>
</feature>
<dbReference type="RefSeq" id="WP_190315276.1">
    <property type="nucleotide sequence ID" value="NZ_JACNYL010000005.1"/>
</dbReference>
<evidence type="ECO:0000313" key="3">
    <source>
        <dbReference type="Proteomes" id="UP000651112"/>
    </source>
</evidence>
<accession>A0ABR7XWT3</accession>
<name>A0ABR7XWT3_9SPHI</name>
<feature type="transmembrane region" description="Helical" evidence="1">
    <location>
        <begin position="204"/>
        <end position="225"/>
    </location>
</feature>
<keyword evidence="3" id="KW-1185">Reference proteome</keyword>
<feature type="transmembrane region" description="Helical" evidence="1">
    <location>
        <begin position="77"/>
        <end position="94"/>
    </location>
</feature>
<dbReference type="EMBL" id="JACNYL010000005">
    <property type="protein sequence ID" value="MBD1423493.1"/>
    <property type="molecule type" value="Genomic_DNA"/>
</dbReference>
<proteinExistence type="predicted"/>
<comment type="caution">
    <text evidence="2">The sequence shown here is derived from an EMBL/GenBank/DDBJ whole genome shotgun (WGS) entry which is preliminary data.</text>
</comment>
<evidence type="ECO:0008006" key="4">
    <source>
        <dbReference type="Google" id="ProtNLM"/>
    </source>
</evidence>
<keyword evidence="1" id="KW-0472">Membrane</keyword>
<keyword evidence="1" id="KW-0812">Transmembrane</keyword>
<organism evidence="2 3">
    <name type="scientific">Sphingobacterium chuzhouense</name>
    <dbReference type="NCBI Taxonomy" id="1742264"/>
    <lineage>
        <taxon>Bacteria</taxon>
        <taxon>Pseudomonadati</taxon>
        <taxon>Bacteroidota</taxon>
        <taxon>Sphingobacteriia</taxon>
        <taxon>Sphingobacteriales</taxon>
        <taxon>Sphingobacteriaceae</taxon>
        <taxon>Sphingobacterium</taxon>
    </lineage>
</organism>
<reference evidence="2 3" key="1">
    <citation type="submission" date="2020-08" db="EMBL/GenBank/DDBJ databases">
        <title>Sphingobacterium sp. DN00404 isolated from aquaculture water.</title>
        <authorList>
            <person name="Zhang M."/>
        </authorList>
    </citation>
    <scope>NUCLEOTIDE SEQUENCE [LARGE SCALE GENOMIC DNA]</scope>
    <source>
        <strain evidence="2 3">KCTC 42746</strain>
    </source>
</reference>
<evidence type="ECO:0000256" key="1">
    <source>
        <dbReference type="SAM" id="Phobius"/>
    </source>
</evidence>
<protein>
    <recommendedName>
        <fullName evidence="4">ABC-2 family transporter protein</fullName>
    </recommendedName>
</protein>
<evidence type="ECO:0000313" key="2">
    <source>
        <dbReference type="EMBL" id="MBD1423493.1"/>
    </source>
</evidence>
<sequence length="272" mass="32084">MNRQLNIQRLYIALKEIYFPNRLLIAIFPLIMLLAFGLYYYWPGDIFYQKFFTPELYPKNDDWIRAVYMEQTGSKLLLMWLAPIYLAIMTWGYFDALNKSERVNLLPLSNLERTLAIIIFLLGGLITGTFIFGLYDHLTVWLFKNMYYEQVLQYLEKQGDLYPKISGNSIFKALPINKLTLLSIGFFVICVPLYILAKVFFKRYSIILFSALLVLIVLVVSYFIREFFMYEQAAISIGLKGFIPSTIQLLITMVYCFLTIVAFYYKRKEREI</sequence>
<feature type="transmembrane region" description="Helical" evidence="1">
    <location>
        <begin position="179"/>
        <end position="197"/>
    </location>
</feature>
<feature type="transmembrane region" description="Helical" evidence="1">
    <location>
        <begin position="21"/>
        <end position="42"/>
    </location>
</feature>
<keyword evidence="1" id="KW-1133">Transmembrane helix</keyword>
<feature type="transmembrane region" description="Helical" evidence="1">
    <location>
        <begin position="245"/>
        <end position="265"/>
    </location>
</feature>
<gene>
    <name evidence="2" type="ORF">H8B21_18185</name>
</gene>
<dbReference type="Proteomes" id="UP000651112">
    <property type="component" value="Unassembled WGS sequence"/>
</dbReference>